<reference evidence="2 3" key="1">
    <citation type="submission" date="2020-08" db="EMBL/GenBank/DDBJ databases">
        <title>Genomic Encyclopedia of Type Strains, Phase IV (KMG-IV): sequencing the most valuable type-strain genomes for metagenomic binning, comparative biology and taxonomic classification.</title>
        <authorList>
            <person name="Goeker M."/>
        </authorList>
    </citation>
    <scope>NUCLEOTIDE SEQUENCE [LARGE SCALE GENOMIC DNA]</scope>
    <source>
        <strain evidence="2 3">DSM 17075</strain>
    </source>
</reference>
<keyword evidence="2" id="KW-0645">Protease</keyword>
<gene>
    <name evidence="2" type="ORF">GGR02_002135</name>
</gene>
<name>A0A840DXW8_9BACL</name>
<dbReference type="InterPro" id="IPR032599">
    <property type="entry name" value="YcdB/YcdC_rep_domain"/>
</dbReference>
<protein>
    <submittedName>
        <fullName evidence="2">Zn-dependent metalloprotease</fullName>
    </submittedName>
</protein>
<dbReference type="Pfam" id="PF00395">
    <property type="entry name" value="SLH"/>
    <property type="match status" value="2"/>
</dbReference>
<dbReference type="GO" id="GO:0008237">
    <property type="term" value="F:metallopeptidase activity"/>
    <property type="evidence" value="ECO:0007669"/>
    <property type="project" value="UniProtKB-KW"/>
</dbReference>
<feature type="domain" description="SLH" evidence="1">
    <location>
        <begin position="624"/>
        <end position="686"/>
    </location>
</feature>
<dbReference type="PROSITE" id="PS51272">
    <property type="entry name" value="SLH"/>
    <property type="match status" value="2"/>
</dbReference>
<evidence type="ECO:0000313" key="2">
    <source>
        <dbReference type="EMBL" id="MBB4074369.1"/>
    </source>
</evidence>
<dbReference type="Pfam" id="PF16244">
    <property type="entry name" value="DUF4901"/>
    <property type="match status" value="2"/>
</dbReference>
<dbReference type="GO" id="GO:0006508">
    <property type="term" value="P:proteolysis"/>
    <property type="evidence" value="ECO:0007669"/>
    <property type="project" value="UniProtKB-KW"/>
</dbReference>
<evidence type="ECO:0000259" key="1">
    <source>
        <dbReference type="PROSITE" id="PS51272"/>
    </source>
</evidence>
<organism evidence="2 3">
    <name type="scientific">Anoxybacteroides voinovskiense</name>
    <dbReference type="NCBI Taxonomy" id="230470"/>
    <lineage>
        <taxon>Bacteria</taxon>
        <taxon>Bacillati</taxon>
        <taxon>Bacillota</taxon>
        <taxon>Bacilli</taxon>
        <taxon>Bacillales</taxon>
        <taxon>Anoxybacillaceae</taxon>
        <taxon>Anoxybacteroides</taxon>
    </lineage>
</organism>
<keyword evidence="2" id="KW-0482">Metalloprotease</keyword>
<proteinExistence type="predicted"/>
<dbReference type="EMBL" id="JACIDE010000014">
    <property type="protein sequence ID" value="MBB4074369.1"/>
    <property type="molecule type" value="Genomic_DNA"/>
</dbReference>
<dbReference type="RefSeq" id="WP_183184649.1">
    <property type="nucleotide sequence ID" value="NZ_BMNP01000013.1"/>
</dbReference>
<keyword evidence="3" id="KW-1185">Reference proteome</keyword>
<sequence length="749" mass="86532">MQKDWLSKFLVAAVLVTSTGPITAKAAEKELYLPSQQKLYQQVGVNSTAIDMEEVKISKEQAIEIAKKTINIDKGYKFQGITFSTQWYGNKPVWQMSWYKEDKGYHGIYITVNAQTGNVVNINIYHDKEGNMPFPPKVSYDQAVDVAKQYIQKLYPKKLNELVIDEQLKKQQRRLPYGERRFYAIRFYQMVDHVPYYENNIMITIDGNGEIRNFEYNWNDEVTFEKKENVISLDEARKLLKDRMELELRYQIDYSSKQAPKLIYVPKTNAYPYYQANFNAIIDAHTGKFIDMYGKPVEQTAPIDDKPLAESATPLPPRSKELTQKEAIEAVKRTMELPDSIELDSVNYEDRGETSVWVLGFRDNGEDTNYMYAEINAKTGELTRFDRNVMYYKESEANKNPQVNYTKEQALEIAKNFVKKVAPDKVDRLYATLPQEVRYDSKSNPLFYEMYFYRKENGIPVQGQGISVAVSAETGKIIRFFTEWRNVSFPLPTKVVSLEKAEEMYLEDKKLALSYFTTLTADEKRNSTAILVYQPTPSWEEKYLDAVDGKWKDASTGRVVDDQNVATDIKGHKQEQALQAMIDYNIYDVENGKVYPERVVTKGEFVEVVMRAIGDYGTWYNENAAAPFKDVKKEADYYPYLQRAVDRRLIKVDEEYFHPTSQVTREFVAVTLVRALGYDKLASQTDLFPISFKDANKIQHKGHVGLISKLKIMPGTKSKEFQPSSSLTRADLAVIIYRFMNKYPDIAGN</sequence>
<keyword evidence="2" id="KW-0378">Hydrolase</keyword>
<feature type="domain" description="SLH" evidence="1">
    <location>
        <begin position="687"/>
        <end position="749"/>
    </location>
</feature>
<dbReference type="AlphaFoldDB" id="A0A840DXW8"/>
<dbReference type="InterPro" id="IPR001119">
    <property type="entry name" value="SLH_dom"/>
</dbReference>
<evidence type="ECO:0000313" key="3">
    <source>
        <dbReference type="Proteomes" id="UP000559598"/>
    </source>
</evidence>
<accession>A0A840DXW8</accession>
<dbReference type="Proteomes" id="UP000559598">
    <property type="component" value="Unassembled WGS sequence"/>
</dbReference>
<comment type="caution">
    <text evidence="2">The sequence shown here is derived from an EMBL/GenBank/DDBJ whole genome shotgun (WGS) entry which is preliminary data.</text>
</comment>